<evidence type="ECO:0000259" key="9">
    <source>
        <dbReference type="PROSITE" id="PS00028"/>
    </source>
</evidence>
<keyword evidence="5" id="KW-0805">Transcription regulation</keyword>
<evidence type="ECO:0000256" key="3">
    <source>
        <dbReference type="ARBA" id="ARBA00022771"/>
    </source>
</evidence>
<feature type="region of interest" description="Disordered" evidence="8">
    <location>
        <begin position="168"/>
        <end position="191"/>
    </location>
</feature>
<evidence type="ECO:0000313" key="10">
    <source>
        <dbReference type="EMBL" id="KAF2087359.1"/>
    </source>
</evidence>
<keyword evidence="11" id="KW-1185">Reference proteome</keyword>
<feature type="domain" description="C2H2-type" evidence="9">
    <location>
        <begin position="439"/>
        <end position="462"/>
    </location>
</feature>
<dbReference type="GO" id="GO:0008270">
    <property type="term" value="F:zinc ion binding"/>
    <property type="evidence" value="ECO:0007669"/>
    <property type="project" value="UniProtKB-KW"/>
</dbReference>
<feature type="region of interest" description="Disordered" evidence="8">
    <location>
        <begin position="224"/>
        <end position="284"/>
    </location>
</feature>
<dbReference type="PANTHER" id="PTHR46179:SF13">
    <property type="entry name" value="C2H2-TYPE DOMAIN-CONTAINING PROTEIN"/>
    <property type="match status" value="1"/>
</dbReference>
<evidence type="ECO:0000256" key="7">
    <source>
        <dbReference type="ARBA" id="ARBA00023242"/>
    </source>
</evidence>
<dbReference type="InterPro" id="IPR013087">
    <property type="entry name" value="Znf_C2H2_type"/>
</dbReference>
<comment type="caution">
    <text evidence="10">The sequence shown here is derived from an EMBL/GenBank/DDBJ whole genome shotgun (WGS) entry which is preliminary data.</text>
</comment>
<proteinExistence type="predicted"/>
<keyword evidence="4" id="KW-0862">Zinc</keyword>
<sequence>MVVPLDQLKRHKCSKEGCAASYDELKDLWRHMEREVDHDYCDKCKHLAVDWDDLVEHKIKSPTAHIACKFCGEDFKSAGGRDRHIKMANIRCIGCSEHFVRAASLVQHLEFGHCTVITAEEFRSNLQHKHLIQKLLEDPENAGAHCKDWESENCSLYSESAGGVDLASQSGGGISVHESSHRGSSLLDNDNNTTDNSLIDLGGGGSLLPPIRPKVKTDIKDGLYDAKYPPLASSSTTGRSATSKGTDKSTSLHGAQYPPLSSSSTAGRSSSSKGTVKSKASKPAPVYQSMSNLMANLAVSEGKQTGGATSRAAPWPNRVAVPEGKQTGGATSRATPWPNRAPMSDTSSVTTAKAPTQSVISTSAAGGSDNVWGGSSKRLFPQARATPVSTDWDAELKARDEEYQTKDSSNMFRASFWDPSHEDYSPDHFFDALREKYLCPFPGCEQYYDEPYHLQIHIADIHAVTQVRCPGCHNLFKSTYALVAHCEAAVSRCTIGRSSNFGKTLNVVAGGFLGVNEVWRPDVTEEERKDRPDENGKTVHGSGIRIAHNQFHPTVPPEFVNKGPAKAQINRTWDNGVWQGRDSAIPTTTSTKVARDTEPVYKADLTRRPTYMLNYVAEGERRAGPPAGGEDPSWGKMTAGKNEVFVRREDSNDLRILTRKDMYNSRRGPEYEPSEREYDE</sequence>
<feature type="compositionally biased region" description="Polar residues" evidence="8">
    <location>
        <begin position="344"/>
        <end position="365"/>
    </location>
</feature>
<evidence type="ECO:0000256" key="4">
    <source>
        <dbReference type="ARBA" id="ARBA00022833"/>
    </source>
</evidence>
<accession>A0A9P4LX87</accession>
<feature type="domain" description="C2H2-type" evidence="9">
    <location>
        <begin position="92"/>
        <end position="113"/>
    </location>
</feature>
<dbReference type="EMBL" id="ML978720">
    <property type="protein sequence ID" value="KAF2087359.1"/>
    <property type="molecule type" value="Genomic_DNA"/>
</dbReference>
<gene>
    <name evidence="10" type="ORF">K490DRAFT_65750</name>
</gene>
<keyword evidence="3" id="KW-0863">Zinc-finger</keyword>
<keyword evidence="7" id="KW-0539">Nucleus</keyword>
<dbReference type="SMART" id="SM00355">
    <property type="entry name" value="ZnF_C2H2"/>
    <property type="match status" value="4"/>
</dbReference>
<evidence type="ECO:0000313" key="11">
    <source>
        <dbReference type="Proteomes" id="UP000799776"/>
    </source>
</evidence>
<keyword evidence="2" id="KW-0479">Metal-binding</keyword>
<dbReference type="PANTHER" id="PTHR46179">
    <property type="entry name" value="ZINC FINGER PROTEIN"/>
    <property type="match status" value="1"/>
</dbReference>
<dbReference type="OrthoDB" id="8117402at2759"/>
<evidence type="ECO:0000256" key="2">
    <source>
        <dbReference type="ARBA" id="ARBA00022723"/>
    </source>
</evidence>
<comment type="subcellular location">
    <subcellularLocation>
        <location evidence="1">Nucleus</location>
    </subcellularLocation>
</comment>
<evidence type="ECO:0000256" key="6">
    <source>
        <dbReference type="ARBA" id="ARBA00023163"/>
    </source>
</evidence>
<reference evidence="10" key="1">
    <citation type="journal article" date="2020" name="Stud. Mycol.">
        <title>101 Dothideomycetes genomes: a test case for predicting lifestyles and emergence of pathogens.</title>
        <authorList>
            <person name="Haridas S."/>
            <person name="Albert R."/>
            <person name="Binder M."/>
            <person name="Bloem J."/>
            <person name="Labutti K."/>
            <person name="Salamov A."/>
            <person name="Andreopoulos B."/>
            <person name="Baker S."/>
            <person name="Barry K."/>
            <person name="Bills G."/>
            <person name="Bluhm B."/>
            <person name="Cannon C."/>
            <person name="Castanera R."/>
            <person name="Culley D."/>
            <person name="Daum C."/>
            <person name="Ezra D."/>
            <person name="Gonzalez J."/>
            <person name="Henrissat B."/>
            <person name="Kuo A."/>
            <person name="Liang C."/>
            <person name="Lipzen A."/>
            <person name="Lutzoni F."/>
            <person name="Magnuson J."/>
            <person name="Mondo S."/>
            <person name="Nolan M."/>
            <person name="Ohm R."/>
            <person name="Pangilinan J."/>
            <person name="Park H.-J."/>
            <person name="Ramirez L."/>
            <person name="Alfaro M."/>
            <person name="Sun H."/>
            <person name="Tritt A."/>
            <person name="Yoshinaga Y."/>
            <person name="Zwiers L.-H."/>
            <person name="Turgeon B."/>
            <person name="Goodwin S."/>
            <person name="Spatafora J."/>
            <person name="Crous P."/>
            <person name="Grigoriev I."/>
        </authorList>
    </citation>
    <scope>NUCLEOTIDE SEQUENCE</scope>
    <source>
        <strain evidence="10">CBS 121410</strain>
    </source>
</reference>
<name>A0A9P4LX87_9PEZI</name>
<evidence type="ECO:0000256" key="1">
    <source>
        <dbReference type="ARBA" id="ARBA00004123"/>
    </source>
</evidence>
<feature type="compositionally biased region" description="Low complexity" evidence="8">
    <location>
        <begin position="261"/>
        <end position="272"/>
    </location>
</feature>
<dbReference type="Proteomes" id="UP000799776">
    <property type="component" value="Unassembled WGS sequence"/>
</dbReference>
<dbReference type="AlphaFoldDB" id="A0A9P4LX87"/>
<feature type="compositionally biased region" description="Low complexity" evidence="8">
    <location>
        <begin position="232"/>
        <end position="244"/>
    </location>
</feature>
<feature type="region of interest" description="Disordered" evidence="8">
    <location>
        <begin position="301"/>
        <end position="367"/>
    </location>
</feature>
<organism evidence="10 11">
    <name type="scientific">Saccharata proteae CBS 121410</name>
    <dbReference type="NCBI Taxonomy" id="1314787"/>
    <lineage>
        <taxon>Eukaryota</taxon>
        <taxon>Fungi</taxon>
        <taxon>Dikarya</taxon>
        <taxon>Ascomycota</taxon>
        <taxon>Pezizomycotina</taxon>
        <taxon>Dothideomycetes</taxon>
        <taxon>Dothideomycetes incertae sedis</taxon>
        <taxon>Botryosphaeriales</taxon>
        <taxon>Saccharataceae</taxon>
        <taxon>Saccharata</taxon>
    </lineage>
</organism>
<keyword evidence="6" id="KW-0804">Transcription</keyword>
<dbReference type="GO" id="GO:0006357">
    <property type="term" value="P:regulation of transcription by RNA polymerase II"/>
    <property type="evidence" value="ECO:0007669"/>
    <property type="project" value="TreeGrafter"/>
</dbReference>
<evidence type="ECO:0000256" key="8">
    <source>
        <dbReference type="SAM" id="MobiDB-lite"/>
    </source>
</evidence>
<dbReference type="PROSITE" id="PS00028">
    <property type="entry name" value="ZINC_FINGER_C2H2_1"/>
    <property type="match status" value="2"/>
</dbReference>
<dbReference type="GO" id="GO:0005634">
    <property type="term" value="C:nucleus"/>
    <property type="evidence" value="ECO:0007669"/>
    <property type="project" value="UniProtKB-SubCell"/>
</dbReference>
<dbReference type="InterPro" id="IPR051061">
    <property type="entry name" value="Zinc_finger_trans_reg"/>
</dbReference>
<protein>
    <recommendedName>
        <fullName evidence="9">C2H2-type domain-containing protein</fullName>
    </recommendedName>
</protein>
<feature type="region of interest" description="Disordered" evidence="8">
    <location>
        <begin position="660"/>
        <end position="680"/>
    </location>
</feature>
<evidence type="ECO:0000256" key="5">
    <source>
        <dbReference type="ARBA" id="ARBA00023015"/>
    </source>
</evidence>